<evidence type="ECO:0000313" key="4">
    <source>
        <dbReference type="EMBL" id="OJJ54302.1"/>
    </source>
</evidence>
<dbReference type="SFLD" id="SFLDS00019">
    <property type="entry name" value="Glutathione_Transferase_(cytos"/>
    <property type="match status" value="1"/>
</dbReference>
<evidence type="ECO:0000259" key="3">
    <source>
        <dbReference type="PROSITE" id="PS50404"/>
    </source>
</evidence>
<protein>
    <recommendedName>
        <fullName evidence="3">GST N-terminal domain-containing protein</fullName>
    </recommendedName>
</protein>
<evidence type="ECO:0000256" key="1">
    <source>
        <dbReference type="ARBA" id="ARBA00007409"/>
    </source>
</evidence>
<accession>A0A1L9T4D9</accession>
<keyword evidence="5" id="KW-1185">Reference proteome</keyword>
<dbReference type="Pfam" id="PF13409">
    <property type="entry name" value="GST_N_2"/>
    <property type="match status" value="1"/>
</dbReference>
<sequence>MSANRGARIILHSLERSRSQRILWLLEELNLTYEIRPYKRGVNERAPPELKSIHPIGKAPILSIYPKGNGNNNGQSTVRSSGGNTDSDRSPCTLAESAVIMEHLLEHFHRPQEKRLTPIRWVDGQENQVGGETDAWLRYRYYMHYTEGSLMPLVVTNILMDVVKSAPPFFLKPLVGIVPSIVKKEYCRPNFNAHLGFLENQLVTSKNVGQEKPQDQYLAGTFTAADILASYPLIILKEVKVLERDGYPALWNYVERMKEMQGYRKAVKVLEEVEGQAYRPF</sequence>
<proteinExistence type="inferred from homology"/>
<dbReference type="CDD" id="cd03046">
    <property type="entry name" value="GST_N_GTT1_like"/>
    <property type="match status" value="1"/>
</dbReference>
<dbReference type="InterPro" id="IPR036249">
    <property type="entry name" value="Thioredoxin-like_sf"/>
</dbReference>
<feature type="domain" description="GST N-terminal" evidence="3">
    <location>
        <begin position="6"/>
        <end position="112"/>
    </location>
</feature>
<dbReference type="VEuPathDB" id="FungiDB:ASPSYDRAFT_161163"/>
<dbReference type="STRING" id="1036612.A0A1L9T4D9"/>
<reference evidence="5" key="1">
    <citation type="journal article" date="2017" name="Genome Biol.">
        <title>Comparative genomics reveals high biological diversity and specific adaptations in the industrially and medically important fungal genus Aspergillus.</title>
        <authorList>
            <person name="de Vries R.P."/>
            <person name="Riley R."/>
            <person name="Wiebenga A."/>
            <person name="Aguilar-Osorio G."/>
            <person name="Amillis S."/>
            <person name="Uchima C.A."/>
            <person name="Anderluh G."/>
            <person name="Asadollahi M."/>
            <person name="Askin M."/>
            <person name="Barry K."/>
            <person name="Battaglia E."/>
            <person name="Bayram O."/>
            <person name="Benocci T."/>
            <person name="Braus-Stromeyer S.A."/>
            <person name="Caldana C."/>
            <person name="Canovas D."/>
            <person name="Cerqueira G.C."/>
            <person name="Chen F."/>
            <person name="Chen W."/>
            <person name="Choi C."/>
            <person name="Clum A."/>
            <person name="Dos Santos R.A."/>
            <person name="Damasio A.R."/>
            <person name="Diallinas G."/>
            <person name="Emri T."/>
            <person name="Fekete E."/>
            <person name="Flipphi M."/>
            <person name="Freyberg S."/>
            <person name="Gallo A."/>
            <person name="Gournas C."/>
            <person name="Habgood R."/>
            <person name="Hainaut M."/>
            <person name="Harispe M.L."/>
            <person name="Henrissat B."/>
            <person name="Hilden K.S."/>
            <person name="Hope R."/>
            <person name="Hossain A."/>
            <person name="Karabika E."/>
            <person name="Karaffa L."/>
            <person name="Karanyi Z."/>
            <person name="Krasevec N."/>
            <person name="Kuo A."/>
            <person name="Kusch H."/>
            <person name="LaButti K."/>
            <person name="Lagendijk E.L."/>
            <person name="Lapidus A."/>
            <person name="Levasseur A."/>
            <person name="Lindquist E."/>
            <person name="Lipzen A."/>
            <person name="Logrieco A.F."/>
            <person name="MacCabe A."/>
            <person name="Maekelae M.R."/>
            <person name="Malavazi I."/>
            <person name="Melin P."/>
            <person name="Meyer V."/>
            <person name="Mielnichuk N."/>
            <person name="Miskei M."/>
            <person name="Molnar A.P."/>
            <person name="Mule G."/>
            <person name="Ngan C.Y."/>
            <person name="Orejas M."/>
            <person name="Orosz E."/>
            <person name="Ouedraogo J.P."/>
            <person name="Overkamp K.M."/>
            <person name="Park H.-S."/>
            <person name="Perrone G."/>
            <person name="Piumi F."/>
            <person name="Punt P.J."/>
            <person name="Ram A.F."/>
            <person name="Ramon A."/>
            <person name="Rauscher S."/>
            <person name="Record E."/>
            <person name="Riano-Pachon D.M."/>
            <person name="Robert V."/>
            <person name="Roehrig J."/>
            <person name="Ruller R."/>
            <person name="Salamov A."/>
            <person name="Salih N.S."/>
            <person name="Samson R.A."/>
            <person name="Sandor E."/>
            <person name="Sanguinetti M."/>
            <person name="Schuetze T."/>
            <person name="Sepcic K."/>
            <person name="Shelest E."/>
            <person name="Sherlock G."/>
            <person name="Sophianopoulou V."/>
            <person name="Squina F.M."/>
            <person name="Sun H."/>
            <person name="Susca A."/>
            <person name="Todd R.B."/>
            <person name="Tsang A."/>
            <person name="Unkles S.E."/>
            <person name="van de Wiele N."/>
            <person name="van Rossen-Uffink D."/>
            <person name="Oliveira J.V."/>
            <person name="Vesth T.C."/>
            <person name="Visser J."/>
            <person name="Yu J.-H."/>
            <person name="Zhou M."/>
            <person name="Andersen M.R."/>
            <person name="Archer D.B."/>
            <person name="Baker S.E."/>
            <person name="Benoit I."/>
            <person name="Brakhage A.A."/>
            <person name="Braus G.H."/>
            <person name="Fischer R."/>
            <person name="Frisvad J.C."/>
            <person name="Goldman G.H."/>
            <person name="Houbraken J."/>
            <person name="Oakley B."/>
            <person name="Pocsi I."/>
            <person name="Scazzocchio C."/>
            <person name="Seiboth B."/>
            <person name="vanKuyk P.A."/>
            <person name="Wortman J."/>
            <person name="Dyer P.S."/>
            <person name="Grigoriev I.V."/>
        </authorList>
    </citation>
    <scope>NUCLEOTIDE SEQUENCE [LARGE SCALE GENOMIC DNA]</scope>
    <source>
        <strain evidence="5">CBS 593.65</strain>
    </source>
</reference>
<dbReference type="AlphaFoldDB" id="A0A1L9T4D9"/>
<dbReference type="PANTHER" id="PTHR44051">
    <property type="entry name" value="GLUTATHIONE S-TRANSFERASE-RELATED"/>
    <property type="match status" value="1"/>
</dbReference>
<dbReference type="GeneID" id="63759039"/>
<dbReference type="SUPFAM" id="SSF52833">
    <property type="entry name" value="Thioredoxin-like"/>
    <property type="match status" value="1"/>
</dbReference>
<gene>
    <name evidence="4" type="ORF">ASPSYDRAFT_161163</name>
</gene>
<feature type="region of interest" description="Disordered" evidence="2">
    <location>
        <begin position="65"/>
        <end position="90"/>
    </location>
</feature>
<name>A0A1L9T4D9_9EURO</name>
<dbReference type="EMBL" id="KV878595">
    <property type="protein sequence ID" value="OJJ54302.1"/>
    <property type="molecule type" value="Genomic_DNA"/>
</dbReference>
<dbReference type="RefSeq" id="XP_040698108.1">
    <property type="nucleotide sequence ID" value="XM_040842966.1"/>
</dbReference>
<evidence type="ECO:0000313" key="5">
    <source>
        <dbReference type="Proteomes" id="UP000184356"/>
    </source>
</evidence>
<dbReference type="Gene3D" id="3.40.30.10">
    <property type="entry name" value="Glutaredoxin"/>
    <property type="match status" value="1"/>
</dbReference>
<dbReference type="OrthoDB" id="2098326at2759"/>
<organism evidence="4 5">
    <name type="scientific">Aspergillus sydowii CBS 593.65</name>
    <dbReference type="NCBI Taxonomy" id="1036612"/>
    <lineage>
        <taxon>Eukaryota</taxon>
        <taxon>Fungi</taxon>
        <taxon>Dikarya</taxon>
        <taxon>Ascomycota</taxon>
        <taxon>Pezizomycotina</taxon>
        <taxon>Eurotiomycetes</taxon>
        <taxon>Eurotiomycetidae</taxon>
        <taxon>Eurotiales</taxon>
        <taxon>Aspergillaceae</taxon>
        <taxon>Aspergillus</taxon>
        <taxon>Aspergillus subgen. Nidulantes</taxon>
    </lineage>
</organism>
<dbReference type="SUPFAM" id="SSF47616">
    <property type="entry name" value="GST C-terminal domain-like"/>
    <property type="match status" value="1"/>
</dbReference>
<dbReference type="InterPro" id="IPR004045">
    <property type="entry name" value="Glutathione_S-Trfase_N"/>
</dbReference>
<comment type="similarity">
    <text evidence="1">Belongs to the GST superfamily.</text>
</comment>
<dbReference type="PROSITE" id="PS50404">
    <property type="entry name" value="GST_NTER"/>
    <property type="match status" value="1"/>
</dbReference>
<feature type="compositionally biased region" description="Polar residues" evidence="2">
    <location>
        <begin position="69"/>
        <end position="85"/>
    </location>
</feature>
<dbReference type="Proteomes" id="UP000184356">
    <property type="component" value="Unassembled WGS sequence"/>
</dbReference>
<dbReference type="SFLD" id="SFLDG00358">
    <property type="entry name" value="Main_(cytGST)"/>
    <property type="match status" value="1"/>
</dbReference>
<dbReference type="Gene3D" id="1.20.1050.10">
    <property type="match status" value="1"/>
</dbReference>
<dbReference type="PANTHER" id="PTHR44051:SF9">
    <property type="entry name" value="GLUTATHIONE S-TRANSFERASE 1"/>
    <property type="match status" value="1"/>
</dbReference>
<dbReference type="InterPro" id="IPR040079">
    <property type="entry name" value="Glutathione_S-Trfase"/>
</dbReference>
<dbReference type="InterPro" id="IPR036282">
    <property type="entry name" value="Glutathione-S-Trfase_C_sf"/>
</dbReference>
<evidence type="ECO:0000256" key="2">
    <source>
        <dbReference type="SAM" id="MobiDB-lite"/>
    </source>
</evidence>